<dbReference type="EMBL" id="BK015639">
    <property type="protein sequence ID" value="DAE17350.1"/>
    <property type="molecule type" value="Genomic_DNA"/>
</dbReference>
<evidence type="ECO:0000256" key="1">
    <source>
        <dbReference type="SAM" id="Coils"/>
    </source>
</evidence>
<keyword evidence="1" id="KW-0175">Coiled coil</keyword>
<proteinExistence type="predicted"/>
<name>A0A8S5QDG7_9CAUD</name>
<protein>
    <submittedName>
        <fullName evidence="2">Uncharacterized protein</fullName>
    </submittedName>
</protein>
<evidence type="ECO:0000313" key="2">
    <source>
        <dbReference type="EMBL" id="DAE17350.1"/>
    </source>
</evidence>
<sequence length="484" mass="55434">MNDKIITFSVPQESIDITPEEIENSQFTKVHFRIYSADRVNDHNYTCSLKVLKKYAKTIAGKPILVWYNKYANNGHGDFAGHEDSVYAKEYPVGFFPNDVKITYEKDENGTIFLCADGYIWKLYYSEIVNVFENYGGIKGVSSEMLIIDSEMIEDTNIENILQYSFSALTLIGEHDAIGNKIKPAVDGCQGVLVTNSTTNEEYKKAKVEFEKILYSSKSEESDKTDSFFNTKNKEEIMEVDITKNSTSSDVIENATQEVITKVEVSTDTYSYDDDGKFVGASHEEHTVRTTEVNELPENEIEKSKEPVVDNASEDVEDKKNNDTEIVENSDCEDAEKSVENVCKTENSSNVTKEEFEALKLKCASLEQELSSKKLDYENLMQKCSVLEEYKNNKENENMKNTIEVALNSVSHILNTEQIREWRKKSEECTYETVDNFTNKLKAFAFDVQEKNGIVQLDSIRNSIPKNQENDSMDFWERMDKKYN</sequence>
<accession>A0A8S5QDG7</accession>
<reference evidence="2" key="1">
    <citation type="journal article" date="2021" name="Proc. Natl. Acad. Sci. U.S.A.">
        <title>A Catalog of Tens of Thousands of Viruses from Human Metagenomes Reveals Hidden Associations with Chronic Diseases.</title>
        <authorList>
            <person name="Tisza M.J."/>
            <person name="Buck C.B."/>
        </authorList>
    </citation>
    <scope>NUCLEOTIDE SEQUENCE</scope>
    <source>
        <strain evidence="2">Ctr2f5</strain>
    </source>
</reference>
<feature type="coiled-coil region" evidence="1">
    <location>
        <begin position="349"/>
        <end position="397"/>
    </location>
</feature>
<organism evidence="2">
    <name type="scientific">Siphoviridae sp. ctr2f5</name>
    <dbReference type="NCBI Taxonomy" id="2825684"/>
    <lineage>
        <taxon>Viruses</taxon>
        <taxon>Duplodnaviria</taxon>
        <taxon>Heunggongvirae</taxon>
        <taxon>Uroviricota</taxon>
        <taxon>Caudoviricetes</taxon>
    </lineage>
</organism>